<evidence type="ECO:0000256" key="4">
    <source>
        <dbReference type="ARBA" id="ARBA00005163"/>
    </source>
</evidence>
<comment type="function">
    <text evidence="2">Membrane-anchoring subunit of succinate dehydrogenase (SDH).</text>
</comment>
<comment type="pathway">
    <text evidence="4">Carbohydrate metabolism; tricarboxylic acid cycle.</text>
</comment>
<proteinExistence type="predicted"/>
<dbReference type="InterPro" id="IPR014312">
    <property type="entry name" value="Succ_DH_anchor"/>
</dbReference>
<evidence type="ECO:0000313" key="18">
    <source>
        <dbReference type="Proteomes" id="UP001652542"/>
    </source>
</evidence>
<dbReference type="InterPro" id="IPR034804">
    <property type="entry name" value="SQR/QFR_C/D"/>
</dbReference>
<dbReference type="Proteomes" id="UP001652542">
    <property type="component" value="Unassembled WGS sequence"/>
</dbReference>
<organism evidence="17 18">
    <name type="scientific">Albidovulum marisflavi</name>
    <dbReference type="NCBI Taxonomy" id="2984159"/>
    <lineage>
        <taxon>Bacteria</taxon>
        <taxon>Pseudomonadati</taxon>
        <taxon>Pseudomonadota</taxon>
        <taxon>Alphaproteobacteria</taxon>
        <taxon>Rhodobacterales</taxon>
        <taxon>Paracoccaceae</taxon>
        <taxon>Albidovulum</taxon>
    </lineage>
</organism>
<keyword evidence="14" id="KW-0408">Iron</keyword>
<comment type="caution">
    <text evidence="17">The sequence shown here is derived from an EMBL/GenBank/DDBJ whole genome shotgun (WGS) entry which is preliminary data.</text>
</comment>
<evidence type="ECO:0000256" key="1">
    <source>
        <dbReference type="ARBA" id="ARBA00001971"/>
    </source>
</evidence>
<evidence type="ECO:0000256" key="3">
    <source>
        <dbReference type="ARBA" id="ARBA00004141"/>
    </source>
</evidence>
<sequence>MRYLTDRKRAAGLGSAKSGTEHFWHMQVSSVGLAILVPLFIFTFGCILGAPYEEVVAYYGRPFPAIVAGLTLVVGLTHFKNGAQVMIEDYAHGFARKALVAGTICLSYALMATGLFALIRLAL</sequence>
<evidence type="ECO:0000313" key="17">
    <source>
        <dbReference type="EMBL" id="MCV2870119.1"/>
    </source>
</evidence>
<comment type="cofactor">
    <cofactor evidence="1">
        <name>heme</name>
        <dbReference type="ChEBI" id="CHEBI:30413"/>
    </cofactor>
</comment>
<comment type="subunit">
    <text evidence="5">Part of an enzyme complex containing four subunits: a flavoprotein, an iron-sulfur protein, plus two membrane-anchoring proteins, SdhC and SdhD.</text>
</comment>
<gene>
    <name evidence="17" type="primary">sdhD</name>
    <name evidence="17" type="ORF">OEW28_15930</name>
</gene>
<keyword evidence="10 16" id="KW-0812">Transmembrane</keyword>
<evidence type="ECO:0000256" key="6">
    <source>
        <dbReference type="ARBA" id="ARBA00019425"/>
    </source>
</evidence>
<name>A0ABT2ZG63_9RHOB</name>
<evidence type="ECO:0000256" key="7">
    <source>
        <dbReference type="ARBA" id="ARBA00022448"/>
    </source>
</evidence>
<keyword evidence="15 16" id="KW-0472">Membrane</keyword>
<accession>A0ABT2ZG63</accession>
<protein>
    <recommendedName>
        <fullName evidence="6">Succinate dehydrogenase hydrophobic membrane anchor subunit</fullName>
    </recommendedName>
</protein>
<keyword evidence="11" id="KW-0479">Metal-binding</keyword>
<dbReference type="Gene3D" id="1.20.1300.10">
    <property type="entry name" value="Fumarate reductase/succinate dehydrogenase, transmembrane subunit"/>
    <property type="match status" value="1"/>
</dbReference>
<evidence type="ECO:0000256" key="11">
    <source>
        <dbReference type="ARBA" id="ARBA00022723"/>
    </source>
</evidence>
<evidence type="ECO:0000256" key="16">
    <source>
        <dbReference type="SAM" id="Phobius"/>
    </source>
</evidence>
<dbReference type="CDD" id="cd03495">
    <property type="entry name" value="SQR_TypeC_SdhD_like"/>
    <property type="match status" value="1"/>
</dbReference>
<feature type="transmembrane region" description="Helical" evidence="16">
    <location>
        <begin position="58"/>
        <end position="77"/>
    </location>
</feature>
<evidence type="ECO:0000256" key="8">
    <source>
        <dbReference type="ARBA" id="ARBA00022532"/>
    </source>
</evidence>
<dbReference type="InterPro" id="IPR000701">
    <property type="entry name" value="SuccDH_FuR_B_TM-su"/>
</dbReference>
<evidence type="ECO:0000256" key="12">
    <source>
        <dbReference type="ARBA" id="ARBA00022982"/>
    </source>
</evidence>
<dbReference type="SUPFAM" id="SSF81343">
    <property type="entry name" value="Fumarate reductase respiratory complex transmembrane subunits"/>
    <property type="match status" value="1"/>
</dbReference>
<feature type="transmembrane region" description="Helical" evidence="16">
    <location>
        <begin position="31"/>
        <end position="52"/>
    </location>
</feature>
<comment type="subcellular location">
    <subcellularLocation>
        <location evidence="3">Membrane</location>
        <topology evidence="3">Multi-pass membrane protein</topology>
    </subcellularLocation>
</comment>
<evidence type="ECO:0000256" key="5">
    <source>
        <dbReference type="ARBA" id="ARBA00011558"/>
    </source>
</evidence>
<dbReference type="EMBL" id="JAOWKY010000005">
    <property type="protein sequence ID" value="MCV2870119.1"/>
    <property type="molecule type" value="Genomic_DNA"/>
</dbReference>
<evidence type="ECO:0000256" key="13">
    <source>
        <dbReference type="ARBA" id="ARBA00022989"/>
    </source>
</evidence>
<reference evidence="17 18" key="1">
    <citation type="submission" date="2022-10" db="EMBL/GenBank/DDBJ databases">
        <title>Defluviimonas sp. nov., isolated from ocean surface water.</title>
        <authorList>
            <person name="He W."/>
            <person name="Wang L."/>
            <person name="Zhang D.-F."/>
        </authorList>
    </citation>
    <scope>NUCLEOTIDE SEQUENCE [LARGE SCALE GENOMIC DNA]</scope>
    <source>
        <strain evidence="17 18">WL0002</strain>
    </source>
</reference>
<evidence type="ECO:0000256" key="15">
    <source>
        <dbReference type="ARBA" id="ARBA00023136"/>
    </source>
</evidence>
<dbReference type="RefSeq" id="WP_263735798.1">
    <property type="nucleotide sequence ID" value="NZ_JAOWKY010000005.1"/>
</dbReference>
<keyword evidence="18" id="KW-1185">Reference proteome</keyword>
<evidence type="ECO:0000256" key="14">
    <source>
        <dbReference type="ARBA" id="ARBA00023004"/>
    </source>
</evidence>
<keyword evidence="12" id="KW-0249">Electron transport</keyword>
<dbReference type="NCBIfam" id="TIGR02968">
    <property type="entry name" value="succ_dehyd_anc"/>
    <property type="match status" value="1"/>
</dbReference>
<evidence type="ECO:0000256" key="2">
    <source>
        <dbReference type="ARBA" id="ARBA00004050"/>
    </source>
</evidence>
<keyword evidence="7" id="KW-0813">Transport</keyword>
<keyword evidence="13 16" id="KW-1133">Transmembrane helix</keyword>
<dbReference type="Pfam" id="PF01127">
    <property type="entry name" value="Sdh_cyt"/>
    <property type="match status" value="1"/>
</dbReference>
<feature type="transmembrane region" description="Helical" evidence="16">
    <location>
        <begin position="98"/>
        <end position="119"/>
    </location>
</feature>
<keyword evidence="9" id="KW-0349">Heme</keyword>
<evidence type="ECO:0000256" key="10">
    <source>
        <dbReference type="ARBA" id="ARBA00022692"/>
    </source>
</evidence>
<evidence type="ECO:0000256" key="9">
    <source>
        <dbReference type="ARBA" id="ARBA00022617"/>
    </source>
</evidence>
<keyword evidence="8" id="KW-0816">Tricarboxylic acid cycle</keyword>